<dbReference type="SUPFAM" id="SSF48371">
    <property type="entry name" value="ARM repeat"/>
    <property type="match status" value="1"/>
</dbReference>
<gene>
    <name evidence="6" type="ORF">V1264_023165</name>
</gene>
<comment type="caution">
    <text evidence="6">The sequence shown here is derived from an EMBL/GenBank/DDBJ whole genome shotgun (WGS) entry which is preliminary data.</text>
</comment>
<dbReference type="Gene3D" id="1.25.10.10">
    <property type="entry name" value="Leucine-rich Repeat Variant"/>
    <property type="match status" value="1"/>
</dbReference>
<evidence type="ECO:0000256" key="1">
    <source>
        <dbReference type="ARBA" id="ARBA00009420"/>
    </source>
</evidence>
<evidence type="ECO:0000256" key="2">
    <source>
        <dbReference type="ARBA" id="ARBA00022614"/>
    </source>
</evidence>
<feature type="domain" description="Protein zer-1 homolog-like C-terminal" evidence="5">
    <location>
        <begin position="374"/>
        <end position="733"/>
    </location>
</feature>
<dbReference type="Pfam" id="PF22964">
    <property type="entry name" value="ZER1-like_2nd"/>
    <property type="match status" value="1"/>
</dbReference>
<protein>
    <recommendedName>
        <fullName evidence="5">Protein zer-1 homolog-like C-terminal domain-containing protein</fullName>
    </recommendedName>
</protein>
<reference evidence="6 7" key="1">
    <citation type="submission" date="2024-02" db="EMBL/GenBank/DDBJ databases">
        <title>Chromosome-scale genome assembly of the rough periwinkle Littorina saxatilis.</title>
        <authorList>
            <person name="De Jode A."/>
            <person name="Faria R."/>
            <person name="Formenti G."/>
            <person name="Sims Y."/>
            <person name="Smith T.P."/>
            <person name="Tracey A."/>
            <person name="Wood J.M.D."/>
            <person name="Zagrodzka Z.B."/>
            <person name="Johannesson K."/>
            <person name="Butlin R.K."/>
            <person name="Leder E.H."/>
        </authorList>
    </citation>
    <scope>NUCLEOTIDE SEQUENCE [LARGE SCALE GENOMIC DNA]</scope>
    <source>
        <strain evidence="6">Snail1</strain>
        <tissue evidence="6">Muscle</tissue>
    </source>
</reference>
<dbReference type="InterPro" id="IPR051341">
    <property type="entry name" value="Zyg-11_UBL_adapter"/>
</dbReference>
<keyword evidence="3" id="KW-0677">Repeat</keyword>
<dbReference type="PANTHER" id="PTHR12904">
    <property type="match status" value="1"/>
</dbReference>
<dbReference type="InterPro" id="IPR016024">
    <property type="entry name" value="ARM-type_fold"/>
</dbReference>
<evidence type="ECO:0000313" key="6">
    <source>
        <dbReference type="EMBL" id="KAK7100174.1"/>
    </source>
</evidence>
<accession>A0AAN9GA62</accession>
<evidence type="ECO:0000259" key="5">
    <source>
        <dbReference type="Pfam" id="PF22964"/>
    </source>
</evidence>
<dbReference type="AlphaFoldDB" id="A0AAN9GA62"/>
<proteinExistence type="inferred from homology"/>
<evidence type="ECO:0000256" key="4">
    <source>
        <dbReference type="ARBA" id="ARBA00022786"/>
    </source>
</evidence>
<name>A0AAN9GA62_9CAEN</name>
<dbReference type="FunFam" id="1.25.10.10:FF:000086">
    <property type="entry name" value="protein zyg-11 homolog B isoform X2"/>
    <property type="match status" value="1"/>
</dbReference>
<dbReference type="Gene3D" id="3.80.10.10">
    <property type="entry name" value="Ribonuclease Inhibitor"/>
    <property type="match status" value="1"/>
</dbReference>
<dbReference type="SUPFAM" id="SSF52047">
    <property type="entry name" value="RNI-like"/>
    <property type="match status" value="1"/>
</dbReference>
<organism evidence="6 7">
    <name type="scientific">Littorina saxatilis</name>
    <dbReference type="NCBI Taxonomy" id="31220"/>
    <lineage>
        <taxon>Eukaryota</taxon>
        <taxon>Metazoa</taxon>
        <taxon>Spiralia</taxon>
        <taxon>Lophotrochozoa</taxon>
        <taxon>Mollusca</taxon>
        <taxon>Gastropoda</taxon>
        <taxon>Caenogastropoda</taxon>
        <taxon>Littorinimorpha</taxon>
        <taxon>Littorinoidea</taxon>
        <taxon>Littorinidae</taxon>
        <taxon>Littorina</taxon>
    </lineage>
</organism>
<dbReference type="InterPro" id="IPR001611">
    <property type="entry name" value="Leu-rich_rpt"/>
</dbReference>
<dbReference type="GO" id="GO:0031462">
    <property type="term" value="C:Cul2-RING ubiquitin ligase complex"/>
    <property type="evidence" value="ECO:0007669"/>
    <property type="project" value="TreeGrafter"/>
</dbReference>
<evidence type="ECO:0000313" key="7">
    <source>
        <dbReference type="Proteomes" id="UP001374579"/>
    </source>
</evidence>
<dbReference type="PROSITE" id="PS51450">
    <property type="entry name" value="LRR"/>
    <property type="match status" value="1"/>
</dbReference>
<comment type="similarity">
    <text evidence="1">Belongs to the zyg-11 family.</text>
</comment>
<dbReference type="InterPro" id="IPR011989">
    <property type="entry name" value="ARM-like"/>
</dbReference>
<keyword evidence="7" id="KW-1185">Reference proteome</keyword>
<keyword evidence="2" id="KW-0433">Leucine-rich repeat</keyword>
<dbReference type="EMBL" id="JBAMIC010000011">
    <property type="protein sequence ID" value="KAK7100174.1"/>
    <property type="molecule type" value="Genomic_DNA"/>
</dbReference>
<keyword evidence="4" id="KW-0833">Ubl conjugation pathway</keyword>
<dbReference type="InterPro" id="IPR055142">
    <property type="entry name" value="ZER1-like_C"/>
</dbReference>
<evidence type="ECO:0000256" key="3">
    <source>
        <dbReference type="ARBA" id="ARBA00022737"/>
    </source>
</evidence>
<dbReference type="PANTHER" id="PTHR12904:SF22">
    <property type="entry name" value="ZYG-11 FAMILY MEMBER B, CELL CYCLE REGULATOR"/>
    <property type="match status" value="1"/>
</dbReference>
<dbReference type="Proteomes" id="UP001374579">
    <property type="component" value="Unassembled WGS sequence"/>
</dbReference>
<sequence>MYDTPISLQECCVDFICDNLAALCDVQTSETTHDKFVFKDSEVCFHTDLSEQLLVTLGEKGKLNDESLALFDSENTTLRRVSIHDSQLSLKGLRVLKGHRISELEITGLKGVTVNDVISCLGEWTLSNLRMLNVSNNTFLNNAKFCVVVALSKLRSLHSLNVSYTEFNKHGLEIIAEDLPSLESLDISSTPISDISPLKKCKDRLKSLCMYNLQLPSSDETASILCELSHLRHLDVSGDALGQSFITVHPAQFQISAFLERTAANPHLRSLDISGREEVSEQILRDYLESHKPMRFLGLSLTKACEYAMFTPESIEHNSEIIVTGEGTLEQIMEALRRYVSRAVYVQKTLFKLFGFSSGLTEPREDIIKLVLPGMKNHPRQLGVQMAATACLYNLTKGELGPKLHPSCLLQVVGLTLDAMENFPNHQQLQKNALLTLCSDRILQDISFDRFRCAKLVVECLCSFDDSSMNRMSVAICSILAAKISTDQTSTLGSKPRYMRKLLQLVKGRMETRIIDITLKFTLSALWNLTDESPPTCGVFLSEQGLELFMNMLQALEEVDNDNRVQVETKILGLLNNIAEVKTLRPELMREDFIMVVKRLLHTKHIDVSYFAAGIVAHLASDGEEAWRGIAGMQRADILEELSEVVMEWEQPQGEMVAYRSFSPFFPLLDCFDTPSVQLWAVWAIQHVCSKNGDRYCPLLQEEGGVDKIHRLMTSYPADTNLSQISASILDKLNRHVRSR</sequence>
<dbReference type="InterPro" id="IPR032675">
    <property type="entry name" value="LRR_dom_sf"/>
</dbReference>